<organism evidence="2 3">
    <name type="scientific">Frankliniella fusca</name>
    <dbReference type="NCBI Taxonomy" id="407009"/>
    <lineage>
        <taxon>Eukaryota</taxon>
        <taxon>Metazoa</taxon>
        <taxon>Ecdysozoa</taxon>
        <taxon>Arthropoda</taxon>
        <taxon>Hexapoda</taxon>
        <taxon>Insecta</taxon>
        <taxon>Pterygota</taxon>
        <taxon>Neoptera</taxon>
        <taxon>Paraneoptera</taxon>
        <taxon>Thysanoptera</taxon>
        <taxon>Terebrantia</taxon>
        <taxon>Thripoidea</taxon>
        <taxon>Thripidae</taxon>
        <taxon>Frankliniella</taxon>
    </lineage>
</organism>
<reference evidence="2" key="1">
    <citation type="submission" date="2021-07" db="EMBL/GenBank/DDBJ databases">
        <authorList>
            <person name="Catto M.A."/>
            <person name="Jacobson A."/>
            <person name="Kennedy G."/>
            <person name="Labadie P."/>
            <person name="Hunt B.G."/>
            <person name="Srinivasan R."/>
        </authorList>
    </citation>
    <scope>NUCLEOTIDE SEQUENCE</scope>
    <source>
        <strain evidence="2">PL_HMW_Pooled</strain>
        <tissue evidence="2">Head</tissue>
    </source>
</reference>
<proteinExistence type="predicted"/>
<gene>
    <name evidence="2" type="ORF">KUF71_018408</name>
</gene>
<accession>A0AAE1GRR4</accession>
<keyword evidence="1" id="KW-1133">Transmembrane helix</keyword>
<dbReference type="AlphaFoldDB" id="A0AAE1GRR4"/>
<evidence type="ECO:0000256" key="1">
    <source>
        <dbReference type="SAM" id="Phobius"/>
    </source>
</evidence>
<dbReference type="Proteomes" id="UP001219518">
    <property type="component" value="Unassembled WGS sequence"/>
</dbReference>
<keyword evidence="1" id="KW-0812">Transmembrane</keyword>
<sequence length="119" mass="12712">NRKRTTASVFPAVNLLLGRACRSHGSGKDQLTNCSQLLSAAAAVEVERKDHPSCQDILMQLTMKQGVASVLLAVGGHGVSFLMLPHGVFAFMASTKSLIFRMNATVEPQSARPFTPSSL</sequence>
<keyword evidence="1" id="KW-0472">Membrane</keyword>
<feature type="non-terminal residue" evidence="2">
    <location>
        <position position="119"/>
    </location>
</feature>
<name>A0AAE1GRR4_9NEOP</name>
<dbReference type="EMBL" id="JAHWGI010000019">
    <property type="protein sequence ID" value="KAK3907772.1"/>
    <property type="molecule type" value="Genomic_DNA"/>
</dbReference>
<evidence type="ECO:0000313" key="2">
    <source>
        <dbReference type="EMBL" id="KAK3907772.1"/>
    </source>
</evidence>
<evidence type="ECO:0000313" key="3">
    <source>
        <dbReference type="Proteomes" id="UP001219518"/>
    </source>
</evidence>
<keyword evidence="3" id="KW-1185">Reference proteome</keyword>
<reference evidence="2" key="2">
    <citation type="journal article" date="2023" name="BMC Genomics">
        <title>Pest status, molecular evolution, and epigenetic factors derived from the genome assembly of Frankliniella fusca, a thysanopteran phytovirus vector.</title>
        <authorList>
            <person name="Catto M.A."/>
            <person name="Labadie P.E."/>
            <person name="Jacobson A.L."/>
            <person name="Kennedy G.G."/>
            <person name="Srinivasan R."/>
            <person name="Hunt B.G."/>
        </authorList>
    </citation>
    <scope>NUCLEOTIDE SEQUENCE</scope>
    <source>
        <strain evidence="2">PL_HMW_Pooled</strain>
    </source>
</reference>
<feature type="transmembrane region" description="Helical" evidence="1">
    <location>
        <begin position="67"/>
        <end position="92"/>
    </location>
</feature>
<protein>
    <submittedName>
        <fullName evidence="2">Trigger factor</fullName>
    </submittedName>
</protein>
<comment type="caution">
    <text evidence="2">The sequence shown here is derived from an EMBL/GenBank/DDBJ whole genome shotgun (WGS) entry which is preliminary data.</text>
</comment>